<protein>
    <submittedName>
        <fullName evidence="2">Response regulator SirA</fullName>
    </submittedName>
</protein>
<comment type="caution">
    <text evidence="2">The sequence shown here is derived from an EMBL/GenBank/DDBJ whole genome shotgun (WGS) entry which is preliminary data.</text>
</comment>
<dbReference type="AlphaFoldDB" id="A0A1E5IPE3"/>
<organism evidence="2 3">
    <name type="scientific">Shewanella colwelliana</name>
    <name type="common">Alteromonas colwelliana</name>
    <dbReference type="NCBI Taxonomy" id="23"/>
    <lineage>
        <taxon>Bacteria</taxon>
        <taxon>Pseudomonadati</taxon>
        <taxon>Pseudomonadota</taxon>
        <taxon>Gammaproteobacteria</taxon>
        <taxon>Alteromonadales</taxon>
        <taxon>Shewanellaceae</taxon>
        <taxon>Shewanella</taxon>
    </lineage>
</organism>
<dbReference type="RefSeq" id="WP_028761972.1">
    <property type="nucleotide sequence ID" value="NZ_JAWWDQ010000006.1"/>
</dbReference>
<dbReference type="Proteomes" id="UP000095230">
    <property type="component" value="Unassembled WGS sequence"/>
</dbReference>
<gene>
    <name evidence="2" type="ORF">BEL05_05120</name>
</gene>
<dbReference type="OrthoDB" id="9797352at2"/>
<evidence type="ECO:0000313" key="2">
    <source>
        <dbReference type="EMBL" id="OEG72357.1"/>
    </source>
</evidence>
<feature type="domain" description="UPF0033" evidence="1">
    <location>
        <begin position="3"/>
        <end position="63"/>
    </location>
</feature>
<dbReference type="InterPro" id="IPR036868">
    <property type="entry name" value="TusA-like_sf"/>
</dbReference>
<dbReference type="InterPro" id="IPR001455">
    <property type="entry name" value="TusA-like"/>
</dbReference>
<proteinExistence type="predicted"/>
<evidence type="ECO:0000313" key="3">
    <source>
        <dbReference type="Proteomes" id="UP000095230"/>
    </source>
</evidence>
<evidence type="ECO:0000259" key="1">
    <source>
        <dbReference type="Pfam" id="PF01206"/>
    </source>
</evidence>
<dbReference type="EMBL" id="MCBT01000048">
    <property type="protein sequence ID" value="OEG72357.1"/>
    <property type="molecule type" value="Genomic_DNA"/>
</dbReference>
<reference evidence="2 3" key="1">
    <citation type="submission" date="2016-07" db="EMBL/GenBank/DDBJ databases">
        <title>Whole-genome of two Shewanella species isolated from a digestive organ of sea cucumber Apostichopus japonicus Selenka 1867.</title>
        <authorList>
            <person name="Hong H.-H."/>
            <person name="Choi H."/>
            <person name="Cheon S."/>
            <person name="Oh J.-S."/>
            <person name="Lee H.-G."/>
            <person name="Park C."/>
        </authorList>
    </citation>
    <scope>NUCLEOTIDE SEQUENCE [LARGE SCALE GENOMIC DNA]</scope>
    <source>
        <strain evidence="2 3">CSB03KR</strain>
    </source>
</reference>
<dbReference type="SUPFAM" id="SSF64307">
    <property type="entry name" value="SirA-like"/>
    <property type="match status" value="1"/>
</dbReference>
<name>A0A1E5IPE3_SHECO</name>
<accession>A0A1E5IPE3</accession>
<sequence length="75" mass="8451">MTFIDLTAYRCPLALVKLKLALKGLDDMERAQISLADAGSRRDVPRFLTKAQYQIQELRNDEQMLVLAVVKTANA</sequence>
<dbReference type="Pfam" id="PF01206">
    <property type="entry name" value="TusA"/>
    <property type="match status" value="1"/>
</dbReference>
<dbReference type="Gene3D" id="3.30.110.40">
    <property type="entry name" value="TusA-like domain"/>
    <property type="match status" value="1"/>
</dbReference>
<dbReference type="STRING" id="23.BEL05_05120"/>